<dbReference type="EMBL" id="JAIWYP010000008">
    <property type="protein sequence ID" value="KAH3782777.1"/>
    <property type="molecule type" value="Genomic_DNA"/>
</dbReference>
<dbReference type="Pfam" id="PF00651">
    <property type="entry name" value="BTB"/>
    <property type="match status" value="1"/>
</dbReference>
<sequence>MYQLIFNNLNNPESRLSKLGGPVTIPVRKYDPEVFRMLVQFIQSGTATINDVTATGLLCGAHQFELRDLQKACWKYIEARLTSGYEAEIFAGTRAYKHHRQYQDIIAEVSFCF</sequence>
<evidence type="ECO:0000313" key="3">
    <source>
        <dbReference type="Proteomes" id="UP000828390"/>
    </source>
</evidence>
<name>A0A9D4ERQ8_DREPO</name>
<dbReference type="InterPro" id="IPR000210">
    <property type="entry name" value="BTB/POZ_dom"/>
</dbReference>
<dbReference type="InterPro" id="IPR011333">
    <property type="entry name" value="SKP1/BTB/POZ_sf"/>
</dbReference>
<organism evidence="2 3">
    <name type="scientific">Dreissena polymorpha</name>
    <name type="common">Zebra mussel</name>
    <name type="synonym">Mytilus polymorpha</name>
    <dbReference type="NCBI Taxonomy" id="45954"/>
    <lineage>
        <taxon>Eukaryota</taxon>
        <taxon>Metazoa</taxon>
        <taxon>Spiralia</taxon>
        <taxon>Lophotrochozoa</taxon>
        <taxon>Mollusca</taxon>
        <taxon>Bivalvia</taxon>
        <taxon>Autobranchia</taxon>
        <taxon>Heteroconchia</taxon>
        <taxon>Euheterodonta</taxon>
        <taxon>Imparidentia</taxon>
        <taxon>Neoheterodontei</taxon>
        <taxon>Myida</taxon>
        <taxon>Dreissenoidea</taxon>
        <taxon>Dreissenidae</taxon>
        <taxon>Dreissena</taxon>
    </lineage>
</organism>
<dbReference type="SUPFAM" id="SSF54695">
    <property type="entry name" value="POZ domain"/>
    <property type="match status" value="1"/>
</dbReference>
<comment type="caution">
    <text evidence="2">The sequence shown here is derived from an EMBL/GenBank/DDBJ whole genome shotgun (WGS) entry which is preliminary data.</text>
</comment>
<reference evidence="2" key="1">
    <citation type="journal article" date="2019" name="bioRxiv">
        <title>The Genome of the Zebra Mussel, Dreissena polymorpha: A Resource for Invasive Species Research.</title>
        <authorList>
            <person name="McCartney M.A."/>
            <person name="Auch B."/>
            <person name="Kono T."/>
            <person name="Mallez S."/>
            <person name="Zhang Y."/>
            <person name="Obille A."/>
            <person name="Becker A."/>
            <person name="Abrahante J.E."/>
            <person name="Garbe J."/>
            <person name="Badalamenti J.P."/>
            <person name="Herman A."/>
            <person name="Mangelson H."/>
            <person name="Liachko I."/>
            <person name="Sullivan S."/>
            <person name="Sone E.D."/>
            <person name="Koren S."/>
            <person name="Silverstein K.A.T."/>
            <person name="Beckman K.B."/>
            <person name="Gohl D.M."/>
        </authorList>
    </citation>
    <scope>NUCLEOTIDE SEQUENCE</scope>
    <source>
        <strain evidence="2">Duluth1</strain>
        <tissue evidence="2">Whole animal</tissue>
    </source>
</reference>
<protein>
    <recommendedName>
        <fullName evidence="1">BTB domain-containing protein</fullName>
    </recommendedName>
</protein>
<feature type="domain" description="BTB" evidence="1">
    <location>
        <begin position="24"/>
        <end position="79"/>
    </location>
</feature>
<proteinExistence type="predicted"/>
<gene>
    <name evidence="2" type="ORF">DPMN_160697</name>
</gene>
<evidence type="ECO:0000259" key="1">
    <source>
        <dbReference type="Pfam" id="PF00651"/>
    </source>
</evidence>
<dbReference type="AlphaFoldDB" id="A0A9D4ERQ8"/>
<dbReference type="Proteomes" id="UP000828390">
    <property type="component" value="Unassembled WGS sequence"/>
</dbReference>
<dbReference type="Gene3D" id="3.30.710.10">
    <property type="entry name" value="Potassium Channel Kv1.1, Chain A"/>
    <property type="match status" value="1"/>
</dbReference>
<reference evidence="2" key="2">
    <citation type="submission" date="2020-11" db="EMBL/GenBank/DDBJ databases">
        <authorList>
            <person name="McCartney M.A."/>
            <person name="Auch B."/>
            <person name="Kono T."/>
            <person name="Mallez S."/>
            <person name="Becker A."/>
            <person name="Gohl D.M."/>
            <person name="Silverstein K.A.T."/>
            <person name="Koren S."/>
            <person name="Bechman K.B."/>
            <person name="Herman A."/>
            <person name="Abrahante J.E."/>
            <person name="Garbe J."/>
        </authorList>
    </citation>
    <scope>NUCLEOTIDE SEQUENCE</scope>
    <source>
        <strain evidence="2">Duluth1</strain>
        <tissue evidence="2">Whole animal</tissue>
    </source>
</reference>
<evidence type="ECO:0000313" key="2">
    <source>
        <dbReference type="EMBL" id="KAH3782777.1"/>
    </source>
</evidence>
<accession>A0A9D4ERQ8</accession>
<keyword evidence="3" id="KW-1185">Reference proteome</keyword>